<keyword evidence="3" id="KW-1185">Reference proteome</keyword>
<dbReference type="Proteomes" id="UP000650628">
    <property type="component" value="Unassembled WGS sequence"/>
</dbReference>
<evidence type="ECO:0000313" key="2">
    <source>
        <dbReference type="EMBL" id="GII33638.1"/>
    </source>
</evidence>
<dbReference type="SUPFAM" id="SSF100950">
    <property type="entry name" value="NagB/RpiA/CoA transferase-like"/>
    <property type="match status" value="1"/>
</dbReference>
<name>A0A8J3TV03_9ACTN</name>
<organism evidence="2 3">
    <name type="scientific">Planotetraspora mira</name>
    <dbReference type="NCBI Taxonomy" id="58121"/>
    <lineage>
        <taxon>Bacteria</taxon>
        <taxon>Bacillati</taxon>
        <taxon>Actinomycetota</taxon>
        <taxon>Actinomycetes</taxon>
        <taxon>Streptosporangiales</taxon>
        <taxon>Streptosporangiaceae</taxon>
        <taxon>Planotetraspora</taxon>
    </lineage>
</organism>
<gene>
    <name evidence="2" type="ORF">Pmi06nite_70800</name>
</gene>
<proteinExistence type="predicted"/>
<evidence type="ECO:0000313" key="3">
    <source>
        <dbReference type="Proteomes" id="UP000650628"/>
    </source>
</evidence>
<dbReference type="InterPro" id="IPR024185">
    <property type="entry name" value="FTHF_cligase-like_sf"/>
</dbReference>
<evidence type="ECO:0000259" key="1">
    <source>
        <dbReference type="Pfam" id="PF02589"/>
    </source>
</evidence>
<dbReference type="RefSeq" id="WP_203957463.1">
    <property type="nucleotide sequence ID" value="NZ_BOOO01000041.1"/>
</dbReference>
<feature type="domain" description="LUD" evidence="1">
    <location>
        <begin position="105"/>
        <end position="203"/>
    </location>
</feature>
<dbReference type="Pfam" id="PF02589">
    <property type="entry name" value="LUD_dom"/>
    <property type="match status" value="1"/>
</dbReference>
<accession>A0A8J3TV03</accession>
<dbReference type="Gene3D" id="3.40.50.10420">
    <property type="entry name" value="NagB/RpiA/CoA transferase-like"/>
    <property type="match status" value="1"/>
</dbReference>
<dbReference type="EMBL" id="BOOO01000041">
    <property type="protein sequence ID" value="GII33638.1"/>
    <property type="molecule type" value="Genomic_DNA"/>
</dbReference>
<dbReference type="InterPro" id="IPR003741">
    <property type="entry name" value="LUD_dom"/>
</dbReference>
<sequence>MSARDVILARVRAAVEGVPDVEIPRSYRGAAPASEGLVDLLAERVRHYKAAVHVVAETGVADLVAASLAERRARRLVVPEGFPEPWLPAQGFERIADEPRLSASDLDTADGILTTCAVAIAETGTIVLDAGAGQGRRALTLLPDFHLCVVRQDQIVANVPDAVARLDPGRPLTWISGPSATSDIELNRVEGVHGPRILEVVIVTPAAT</sequence>
<dbReference type="PANTHER" id="PTHR43682">
    <property type="entry name" value="LACTATE UTILIZATION PROTEIN C"/>
    <property type="match status" value="1"/>
</dbReference>
<dbReference type="AlphaFoldDB" id="A0A8J3TV03"/>
<protein>
    <recommendedName>
        <fullName evidence="1">LUD domain-containing protein</fullName>
    </recommendedName>
</protein>
<dbReference type="InterPro" id="IPR037171">
    <property type="entry name" value="NagB/RpiA_transferase-like"/>
</dbReference>
<reference evidence="2 3" key="1">
    <citation type="submission" date="2021-01" db="EMBL/GenBank/DDBJ databases">
        <title>Whole genome shotgun sequence of Planotetraspora mira NBRC 15435.</title>
        <authorList>
            <person name="Komaki H."/>
            <person name="Tamura T."/>
        </authorList>
    </citation>
    <scope>NUCLEOTIDE SEQUENCE [LARGE SCALE GENOMIC DNA]</scope>
    <source>
        <strain evidence="2 3">NBRC 15435</strain>
    </source>
</reference>
<comment type="caution">
    <text evidence="2">The sequence shown here is derived from an EMBL/GenBank/DDBJ whole genome shotgun (WGS) entry which is preliminary data.</text>
</comment>
<dbReference type="PANTHER" id="PTHR43682:SF1">
    <property type="entry name" value="LACTATE UTILIZATION PROTEIN C"/>
    <property type="match status" value="1"/>
</dbReference>